<dbReference type="RefSeq" id="XP_013322756.1">
    <property type="nucleotide sequence ID" value="XM_013467302.1"/>
</dbReference>
<dbReference type="EMBL" id="LASV01000827">
    <property type="protein sequence ID" value="KKA16144.1"/>
    <property type="molecule type" value="Genomic_DNA"/>
</dbReference>
<dbReference type="AlphaFoldDB" id="A0A0F4YD80"/>
<dbReference type="GeneID" id="25313357"/>
<feature type="non-terminal residue" evidence="2">
    <location>
        <position position="1"/>
    </location>
</feature>
<keyword evidence="3" id="KW-1185">Reference proteome</keyword>
<protein>
    <submittedName>
        <fullName evidence="2">Uncharacterized protein</fullName>
    </submittedName>
</protein>
<comment type="caution">
    <text evidence="2">The sequence shown here is derived from an EMBL/GenBank/DDBJ whole genome shotgun (WGS) entry which is preliminary data.</text>
</comment>
<accession>A0A0F4YD80</accession>
<proteinExistence type="predicted"/>
<sequence length="166" mass="17739">TGNAFSATLLRWHRVLVTPPILDNSTPFSSLRCTESFILPQFLPPAALRQGLVPPAASQTVQVSFAGVQAIADGRIRLLGQAEHNHCSGDDSQLAGTPSGFWQGLRGLWHPLGGGVGAFSDCSGRFSSAASLQANAAAERRSQTRGPAMRPERRPRRKPACRVLTL</sequence>
<feature type="region of interest" description="Disordered" evidence="1">
    <location>
        <begin position="133"/>
        <end position="166"/>
    </location>
</feature>
<evidence type="ECO:0000256" key="1">
    <source>
        <dbReference type="SAM" id="MobiDB-lite"/>
    </source>
</evidence>
<name>A0A0F4YD80_RASE3</name>
<evidence type="ECO:0000313" key="2">
    <source>
        <dbReference type="EMBL" id="KKA16144.1"/>
    </source>
</evidence>
<reference evidence="2 3" key="1">
    <citation type="submission" date="2015-04" db="EMBL/GenBank/DDBJ databases">
        <authorList>
            <person name="Heijne W.H."/>
            <person name="Fedorova N.D."/>
            <person name="Nierman W.C."/>
            <person name="Vollebregt A.W."/>
            <person name="Zhao Z."/>
            <person name="Wu L."/>
            <person name="Kumar M."/>
            <person name="Stam H."/>
            <person name="van den Berg M.A."/>
            <person name="Pel H.J."/>
        </authorList>
    </citation>
    <scope>NUCLEOTIDE SEQUENCE [LARGE SCALE GENOMIC DNA]</scope>
    <source>
        <strain evidence="2 3">CBS 393.64</strain>
    </source>
</reference>
<evidence type="ECO:0000313" key="3">
    <source>
        <dbReference type="Proteomes" id="UP000053958"/>
    </source>
</evidence>
<gene>
    <name evidence="2" type="ORF">T310_10293</name>
</gene>
<dbReference type="Proteomes" id="UP000053958">
    <property type="component" value="Unassembled WGS sequence"/>
</dbReference>
<organism evidence="2 3">
    <name type="scientific">Rasamsonia emersonii (strain ATCC 16479 / CBS 393.64 / IMI 116815)</name>
    <dbReference type="NCBI Taxonomy" id="1408163"/>
    <lineage>
        <taxon>Eukaryota</taxon>
        <taxon>Fungi</taxon>
        <taxon>Dikarya</taxon>
        <taxon>Ascomycota</taxon>
        <taxon>Pezizomycotina</taxon>
        <taxon>Eurotiomycetes</taxon>
        <taxon>Eurotiomycetidae</taxon>
        <taxon>Eurotiales</taxon>
        <taxon>Trichocomaceae</taxon>
        <taxon>Rasamsonia</taxon>
    </lineage>
</organism>